<reference evidence="1" key="1">
    <citation type="journal article" date="2019" name="bioRxiv">
        <title>The Genome of the Zebra Mussel, Dreissena polymorpha: A Resource for Invasive Species Research.</title>
        <authorList>
            <person name="McCartney M.A."/>
            <person name="Auch B."/>
            <person name="Kono T."/>
            <person name="Mallez S."/>
            <person name="Zhang Y."/>
            <person name="Obille A."/>
            <person name="Becker A."/>
            <person name="Abrahante J.E."/>
            <person name="Garbe J."/>
            <person name="Badalamenti J.P."/>
            <person name="Herman A."/>
            <person name="Mangelson H."/>
            <person name="Liachko I."/>
            <person name="Sullivan S."/>
            <person name="Sone E.D."/>
            <person name="Koren S."/>
            <person name="Silverstein K.A.T."/>
            <person name="Beckman K.B."/>
            <person name="Gohl D.M."/>
        </authorList>
    </citation>
    <scope>NUCLEOTIDE SEQUENCE</scope>
    <source>
        <strain evidence="1">Duluth1</strain>
        <tissue evidence="1">Whole animal</tissue>
    </source>
</reference>
<reference evidence="1" key="2">
    <citation type="submission" date="2020-11" db="EMBL/GenBank/DDBJ databases">
        <authorList>
            <person name="McCartney M.A."/>
            <person name="Auch B."/>
            <person name="Kono T."/>
            <person name="Mallez S."/>
            <person name="Becker A."/>
            <person name="Gohl D.M."/>
            <person name="Silverstein K.A.T."/>
            <person name="Koren S."/>
            <person name="Bechman K.B."/>
            <person name="Herman A."/>
            <person name="Abrahante J.E."/>
            <person name="Garbe J."/>
        </authorList>
    </citation>
    <scope>NUCLEOTIDE SEQUENCE</scope>
    <source>
        <strain evidence="1">Duluth1</strain>
        <tissue evidence="1">Whole animal</tissue>
    </source>
</reference>
<dbReference type="Proteomes" id="UP000828390">
    <property type="component" value="Unassembled WGS sequence"/>
</dbReference>
<gene>
    <name evidence="1" type="ORF">DPMN_027812</name>
</gene>
<dbReference type="EMBL" id="JAIWYP010000002">
    <property type="protein sequence ID" value="KAH3864786.1"/>
    <property type="molecule type" value="Genomic_DNA"/>
</dbReference>
<keyword evidence="2" id="KW-1185">Reference proteome</keyword>
<sequence length="69" mass="7400">MVTYWLMDAITKPSKNPYTNETRLPGEAESFSSVSSVYNLGAVGSSDVYGVGEKTSASDSMAKYSISHV</sequence>
<organism evidence="1 2">
    <name type="scientific">Dreissena polymorpha</name>
    <name type="common">Zebra mussel</name>
    <name type="synonym">Mytilus polymorpha</name>
    <dbReference type="NCBI Taxonomy" id="45954"/>
    <lineage>
        <taxon>Eukaryota</taxon>
        <taxon>Metazoa</taxon>
        <taxon>Spiralia</taxon>
        <taxon>Lophotrochozoa</taxon>
        <taxon>Mollusca</taxon>
        <taxon>Bivalvia</taxon>
        <taxon>Autobranchia</taxon>
        <taxon>Heteroconchia</taxon>
        <taxon>Euheterodonta</taxon>
        <taxon>Imparidentia</taxon>
        <taxon>Neoheterodontei</taxon>
        <taxon>Myida</taxon>
        <taxon>Dreissenoidea</taxon>
        <taxon>Dreissenidae</taxon>
        <taxon>Dreissena</taxon>
    </lineage>
</organism>
<protein>
    <submittedName>
        <fullName evidence="1">Uncharacterized protein</fullName>
    </submittedName>
</protein>
<evidence type="ECO:0000313" key="2">
    <source>
        <dbReference type="Proteomes" id="UP000828390"/>
    </source>
</evidence>
<evidence type="ECO:0000313" key="1">
    <source>
        <dbReference type="EMBL" id="KAH3864786.1"/>
    </source>
</evidence>
<dbReference type="AlphaFoldDB" id="A0A9D4LVH3"/>
<accession>A0A9D4LVH3</accession>
<comment type="caution">
    <text evidence="1">The sequence shown here is derived from an EMBL/GenBank/DDBJ whole genome shotgun (WGS) entry which is preliminary data.</text>
</comment>
<name>A0A9D4LVH3_DREPO</name>
<proteinExistence type="predicted"/>